<feature type="domain" description="CRAL-TRIO" evidence="1">
    <location>
        <begin position="1"/>
        <end position="121"/>
    </location>
</feature>
<name>A0A8J2K4Y9_9HEXA</name>
<accession>A0A8J2K4Y9</accession>
<dbReference type="InterPro" id="IPR001251">
    <property type="entry name" value="CRAL-TRIO_dom"/>
</dbReference>
<protein>
    <recommendedName>
        <fullName evidence="1">CRAL-TRIO domain-containing protein</fullName>
    </recommendedName>
</protein>
<gene>
    <name evidence="2" type="ORF">AFUS01_LOCUS20117</name>
</gene>
<dbReference type="PROSITE" id="PS50191">
    <property type="entry name" value="CRAL_TRIO"/>
    <property type="match status" value="1"/>
</dbReference>
<dbReference type="AlphaFoldDB" id="A0A8J2K4Y9"/>
<evidence type="ECO:0000259" key="1">
    <source>
        <dbReference type="PROSITE" id="PS50191"/>
    </source>
</evidence>
<proteinExistence type="predicted"/>
<dbReference type="Proteomes" id="UP000708208">
    <property type="component" value="Unassembled WGS sequence"/>
</dbReference>
<organism evidence="2 3">
    <name type="scientific">Allacma fusca</name>
    <dbReference type="NCBI Taxonomy" id="39272"/>
    <lineage>
        <taxon>Eukaryota</taxon>
        <taxon>Metazoa</taxon>
        <taxon>Ecdysozoa</taxon>
        <taxon>Arthropoda</taxon>
        <taxon>Hexapoda</taxon>
        <taxon>Collembola</taxon>
        <taxon>Symphypleona</taxon>
        <taxon>Sminthuridae</taxon>
        <taxon>Allacma</taxon>
    </lineage>
</organism>
<comment type="caution">
    <text evidence="2">The sequence shown here is derived from an EMBL/GenBank/DDBJ whole genome shotgun (WGS) entry which is preliminary data.</text>
</comment>
<evidence type="ECO:0000313" key="2">
    <source>
        <dbReference type="EMBL" id="CAG7731534.1"/>
    </source>
</evidence>
<dbReference type="OrthoDB" id="203812at2759"/>
<sequence length="122" mass="13721">NIYCIIEKDTADSEVRQAVGLLDCEGLKVLQVTDLPTIAFLVRRIPIYFDLGSQAIGKAIFINVNHAAEVFLNLFRPVLGGIAENFEVYGNNKAKWMRELRRLLPEESIPSWYGHSSKISSP</sequence>
<feature type="non-terminal residue" evidence="2">
    <location>
        <position position="122"/>
    </location>
</feature>
<reference evidence="2" key="1">
    <citation type="submission" date="2021-06" db="EMBL/GenBank/DDBJ databases">
        <authorList>
            <person name="Hodson N. C."/>
            <person name="Mongue J. A."/>
            <person name="Jaron S. K."/>
        </authorList>
    </citation>
    <scope>NUCLEOTIDE SEQUENCE</scope>
</reference>
<dbReference type="Pfam" id="PF00650">
    <property type="entry name" value="CRAL_TRIO"/>
    <property type="match status" value="1"/>
</dbReference>
<evidence type="ECO:0000313" key="3">
    <source>
        <dbReference type="Proteomes" id="UP000708208"/>
    </source>
</evidence>
<dbReference type="EMBL" id="CAJVCH010214652">
    <property type="protein sequence ID" value="CAG7731534.1"/>
    <property type="molecule type" value="Genomic_DNA"/>
</dbReference>
<keyword evidence="3" id="KW-1185">Reference proteome</keyword>